<evidence type="ECO:0000256" key="9">
    <source>
        <dbReference type="ARBA" id="ARBA00023134"/>
    </source>
</evidence>
<dbReference type="InterPro" id="IPR036144">
    <property type="entry name" value="RibA-like_sf"/>
</dbReference>
<evidence type="ECO:0000256" key="4">
    <source>
        <dbReference type="ARBA" id="ARBA00022619"/>
    </source>
</evidence>
<dbReference type="PANTHER" id="PTHR21327">
    <property type="entry name" value="GTP CYCLOHYDROLASE II-RELATED"/>
    <property type="match status" value="1"/>
</dbReference>
<name>A0A8J3HU88_9RICK</name>
<dbReference type="CDD" id="cd00641">
    <property type="entry name" value="GTP_cyclohydro2"/>
    <property type="match status" value="1"/>
</dbReference>
<comment type="pathway">
    <text evidence="2">Cofactor biosynthesis; riboflavin biosynthesis; 5-amino-6-(D-ribitylamino)uracil from GTP: step 1/4.</text>
</comment>
<keyword evidence="8" id="KW-0862">Zinc</keyword>
<protein>
    <recommendedName>
        <fullName evidence="3">GTP cyclohydrolase II</fullName>
        <ecNumber evidence="3">3.5.4.25</ecNumber>
    </recommendedName>
</protein>
<accession>A0A8J3HU88</accession>
<dbReference type="EC" id="3.5.4.25" evidence="3"/>
<dbReference type="GO" id="GO:0009231">
    <property type="term" value="P:riboflavin biosynthetic process"/>
    <property type="evidence" value="ECO:0007669"/>
    <property type="project" value="UniProtKB-UniPathway"/>
</dbReference>
<keyword evidence="5" id="KW-0479">Metal-binding</keyword>
<evidence type="ECO:0000256" key="6">
    <source>
        <dbReference type="ARBA" id="ARBA00022741"/>
    </source>
</evidence>
<dbReference type="UniPathway" id="UPA00275"/>
<keyword evidence="4" id="KW-0686">Riboflavin biosynthesis</keyword>
<dbReference type="PANTHER" id="PTHR21327:SF18">
    <property type="entry name" value="3,4-DIHYDROXY-2-BUTANONE 4-PHOSPHATE SYNTHASE"/>
    <property type="match status" value="1"/>
</dbReference>
<evidence type="ECO:0000259" key="11">
    <source>
        <dbReference type="Pfam" id="PF00925"/>
    </source>
</evidence>
<keyword evidence="7" id="KW-0378">Hydrolase</keyword>
<dbReference type="Proteomes" id="UP000637906">
    <property type="component" value="Unassembled WGS sequence"/>
</dbReference>
<comment type="cofactor">
    <cofactor evidence="1">
        <name>Zn(2+)</name>
        <dbReference type="ChEBI" id="CHEBI:29105"/>
    </cofactor>
</comment>
<dbReference type="Gene3D" id="3.40.50.10990">
    <property type="entry name" value="GTP cyclohydrolase II"/>
    <property type="match status" value="1"/>
</dbReference>
<evidence type="ECO:0000256" key="10">
    <source>
        <dbReference type="ARBA" id="ARBA00049295"/>
    </source>
</evidence>
<dbReference type="InterPro" id="IPR032677">
    <property type="entry name" value="GTP_cyclohydro_II"/>
</dbReference>
<dbReference type="EMBL" id="BNGU01000009">
    <property type="protein sequence ID" value="GHM59332.1"/>
    <property type="molecule type" value="Genomic_DNA"/>
</dbReference>
<organism evidence="12 13">
    <name type="scientific">Candidatus Mesenet longicola</name>
    <dbReference type="NCBI Taxonomy" id="1892558"/>
    <lineage>
        <taxon>Bacteria</taxon>
        <taxon>Pseudomonadati</taxon>
        <taxon>Pseudomonadota</taxon>
        <taxon>Alphaproteobacteria</taxon>
        <taxon>Rickettsiales</taxon>
        <taxon>Anaplasmataceae</taxon>
        <taxon>Candidatus Mesenet</taxon>
    </lineage>
</organism>
<keyword evidence="13" id="KW-1185">Reference proteome</keyword>
<evidence type="ECO:0000256" key="8">
    <source>
        <dbReference type="ARBA" id="ARBA00022833"/>
    </source>
</evidence>
<dbReference type="Pfam" id="PF00925">
    <property type="entry name" value="GTP_cyclohydro2"/>
    <property type="match status" value="1"/>
</dbReference>
<dbReference type="SUPFAM" id="SSF142695">
    <property type="entry name" value="RibA-like"/>
    <property type="match status" value="1"/>
</dbReference>
<dbReference type="AlphaFoldDB" id="A0A8J3HU88"/>
<reference evidence="12 13" key="1">
    <citation type="journal article" date="2021" name="Microb. Ecol.">
        <title>Candidatus Mesenet longicola: Novel Endosymbionts of Brontispa longissima that Induce Cytoplasmic Incompatibility.</title>
        <authorList>
            <person name="Takano S."/>
            <person name="Gotoh Y."/>
            <person name="Hayashi T."/>
        </authorList>
    </citation>
    <scope>NUCLEOTIDE SEQUENCE [LARGE SCALE GENOMIC DNA]</scope>
    <source>
        <strain evidence="12">L5</strain>
    </source>
</reference>
<comment type="caution">
    <text evidence="12">The sequence shown here is derived from an EMBL/GenBank/DDBJ whole genome shotgun (WGS) entry which is preliminary data.</text>
</comment>
<evidence type="ECO:0000313" key="13">
    <source>
        <dbReference type="Proteomes" id="UP000637906"/>
    </source>
</evidence>
<dbReference type="GO" id="GO:0005829">
    <property type="term" value="C:cytosol"/>
    <property type="evidence" value="ECO:0007669"/>
    <property type="project" value="TreeGrafter"/>
</dbReference>
<evidence type="ECO:0000256" key="3">
    <source>
        <dbReference type="ARBA" id="ARBA00012762"/>
    </source>
</evidence>
<dbReference type="GO" id="GO:0003935">
    <property type="term" value="F:GTP cyclohydrolase II activity"/>
    <property type="evidence" value="ECO:0007669"/>
    <property type="project" value="UniProtKB-EC"/>
</dbReference>
<evidence type="ECO:0000256" key="5">
    <source>
        <dbReference type="ARBA" id="ARBA00022723"/>
    </source>
</evidence>
<sequence>MTFYNKEKNSVERALSEIRRGMPIIVFDHNSYILFAAVEILEEDLFEKYKIITSNIYVVITANKLQHMTKDYDIGKEKFFRLQIDNFEDLSDILNWHKQQNYQIQNIKKHKALDEYAISLLKMTELLPLALVVDMEFKNDVAMQKWCSENDVIYLKKSNIINYKQNNDLYEVCKTPLLLSNCKEVSVIVYRTIYNSKEHYAIIIGKPDYNEPLVRVHSSCYTGDLLKSLSCDCYNQLHDAIAMMTNTDGGIILYLNQDGRGIGLINKLRAYSLQMNYKFDTVDANAMLGFDDDERDFVHAANILKKLDIVKICLLTNNPKKVIELERYGIKIIKRVELITQYNQYNDSYIQTKFKRLGHIEPK</sequence>
<gene>
    <name evidence="12" type="ORF">sL5_03250</name>
</gene>
<comment type="catalytic activity">
    <reaction evidence="10">
        <text>GTP + 4 H2O = 2,5-diamino-6-hydroxy-4-(5-phosphoribosylamino)-pyrimidine + formate + 2 phosphate + 3 H(+)</text>
        <dbReference type="Rhea" id="RHEA:23704"/>
        <dbReference type="ChEBI" id="CHEBI:15377"/>
        <dbReference type="ChEBI" id="CHEBI:15378"/>
        <dbReference type="ChEBI" id="CHEBI:15740"/>
        <dbReference type="ChEBI" id="CHEBI:37565"/>
        <dbReference type="ChEBI" id="CHEBI:43474"/>
        <dbReference type="ChEBI" id="CHEBI:58614"/>
        <dbReference type="EC" id="3.5.4.25"/>
    </reaction>
</comment>
<keyword evidence="6" id="KW-0547">Nucleotide-binding</keyword>
<feature type="domain" description="GTP cyclohydrolase II" evidence="11">
    <location>
        <begin position="182"/>
        <end position="336"/>
    </location>
</feature>
<evidence type="ECO:0000313" key="12">
    <source>
        <dbReference type="EMBL" id="GHM59332.1"/>
    </source>
</evidence>
<dbReference type="NCBIfam" id="NF001591">
    <property type="entry name" value="PRK00393.1"/>
    <property type="match status" value="1"/>
</dbReference>
<dbReference type="GO" id="GO:0005525">
    <property type="term" value="F:GTP binding"/>
    <property type="evidence" value="ECO:0007669"/>
    <property type="project" value="UniProtKB-KW"/>
</dbReference>
<dbReference type="InterPro" id="IPR000926">
    <property type="entry name" value="RibA"/>
</dbReference>
<keyword evidence="9" id="KW-0342">GTP-binding</keyword>
<evidence type="ECO:0000256" key="7">
    <source>
        <dbReference type="ARBA" id="ARBA00022801"/>
    </source>
</evidence>
<dbReference type="GO" id="GO:0046872">
    <property type="term" value="F:metal ion binding"/>
    <property type="evidence" value="ECO:0007669"/>
    <property type="project" value="UniProtKB-KW"/>
</dbReference>
<evidence type="ECO:0000256" key="2">
    <source>
        <dbReference type="ARBA" id="ARBA00004853"/>
    </source>
</evidence>
<proteinExistence type="predicted"/>
<evidence type="ECO:0000256" key="1">
    <source>
        <dbReference type="ARBA" id="ARBA00001947"/>
    </source>
</evidence>